<keyword evidence="2" id="KW-1185">Reference proteome</keyword>
<dbReference type="RefSeq" id="XP_005716492.1">
    <property type="nucleotide sequence ID" value="XM_005716435.1"/>
</dbReference>
<evidence type="ECO:0000313" key="1">
    <source>
        <dbReference type="EMBL" id="CDF36673.1"/>
    </source>
</evidence>
<sequence length="96" mass="10604">MVGGMLIQQCCPMAPSKYSLLFSGDHSMLFLQQPCSLPYKLPLTFCTQHLRQPEPPLALFTSPASLRQLFTSYQLPSRGAFSFAESGTSWIDISAS</sequence>
<dbReference type="KEGG" id="ccp:CHC_T00005055001"/>
<dbReference type="Gramene" id="CDF36673">
    <property type="protein sequence ID" value="CDF36673"/>
    <property type="gene ID" value="CHC_T00005055001"/>
</dbReference>
<gene>
    <name evidence="1" type="ORF">CHC_T00005055001</name>
</gene>
<dbReference type="GeneID" id="17324209"/>
<dbReference type="EMBL" id="HG001796">
    <property type="protein sequence ID" value="CDF36673.1"/>
    <property type="molecule type" value="Genomic_DNA"/>
</dbReference>
<organism evidence="1 2">
    <name type="scientific">Chondrus crispus</name>
    <name type="common">Carrageen Irish moss</name>
    <name type="synonym">Polymorpha crispa</name>
    <dbReference type="NCBI Taxonomy" id="2769"/>
    <lineage>
        <taxon>Eukaryota</taxon>
        <taxon>Rhodophyta</taxon>
        <taxon>Florideophyceae</taxon>
        <taxon>Rhodymeniophycidae</taxon>
        <taxon>Gigartinales</taxon>
        <taxon>Gigartinaceae</taxon>
        <taxon>Chondrus</taxon>
    </lineage>
</organism>
<accession>R7QFY2</accession>
<proteinExistence type="predicted"/>
<evidence type="ECO:0000313" key="2">
    <source>
        <dbReference type="Proteomes" id="UP000012073"/>
    </source>
</evidence>
<reference evidence="2" key="1">
    <citation type="journal article" date="2013" name="Proc. Natl. Acad. Sci. U.S.A.">
        <title>Genome structure and metabolic features in the red seaweed Chondrus crispus shed light on evolution of the Archaeplastida.</title>
        <authorList>
            <person name="Collen J."/>
            <person name="Porcel B."/>
            <person name="Carre W."/>
            <person name="Ball S.G."/>
            <person name="Chaparro C."/>
            <person name="Tonon T."/>
            <person name="Barbeyron T."/>
            <person name="Michel G."/>
            <person name="Noel B."/>
            <person name="Valentin K."/>
            <person name="Elias M."/>
            <person name="Artiguenave F."/>
            <person name="Arun A."/>
            <person name="Aury J.M."/>
            <person name="Barbosa-Neto J.F."/>
            <person name="Bothwell J.H."/>
            <person name="Bouget F.Y."/>
            <person name="Brillet L."/>
            <person name="Cabello-Hurtado F."/>
            <person name="Capella-Gutierrez S."/>
            <person name="Charrier B."/>
            <person name="Cladiere L."/>
            <person name="Cock J.M."/>
            <person name="Coelho S.M."/>
            <person name="Colleoni C."/>
            <person name="Czjzek M."/>
            <person name="Da Silva C."/>
            <person name="Delage L."/>
            <person name="Denoeud F."/>
            <person name="Deschamps P."/>
            <person name="Dittami S.M."/>
            <person name="Gabaldon T."/>
            <person name="Gachon C.M."/>
            <person name="Groisillier A."/>
            <person name="Herve C."/>
            <person name="Jabbari K."/>
            <person name="Katinka M."/>
            <person name="Kloareg B."/>
            <person name="Kowalczyk N."/>
            <person name="Labadie K."/>
            <person name="Leblanc C."/>
            <person name="Lopez P.J."/>
            <person name="McLachlan D.H."/>
            <person name="Meslet-Cladiere L."/>
            <person name="Moustafa A."/>
            <person name="Nehr Z."/>
            <person name="Nyvall Collen P."/>
            <person name="Panaud O."/>
            <person name="Partensky F."/>
            <person name="Poulain J."/>
            <person name="Rensing S.A."/>
            <person name="Rousvoal S."/>
            <person name="Samson G."/>
            <person name="Symeonidi A."/>
            <person name="Weissenbach J."/>
            <person name="Zambounis A."/>
            <person name="Wincker P."/>
            <person name="Boyen C."/>
        </authorList>
    </citation>
    <scope>NUCLEOTIDE SEQUENCE [LARGE SCALE GENOMIC DNA]</scope>
    <source>
        <strain evidence="2">cv. Stackhouse</strain>
    </source>
</reference>
<dbReference type="Proteomes" id="UP000012073">
    <property type="component" value="Unassembled WGS sequence"/>
</dbReference>
<dbReference type="AlphaFoldDB" id="R7QFY2"/>
<protein>
    <submittedName>
        <fullName evidence="1">Uncharacterized protein</fullName>
    </submittedName>
</protein>
<name>R7QFY2_CHOCR</name>